<name>A0A9Q0YAY3_HOLLE</name>
<protein>
    <submittedName>
        <fullName evidence="1">Uncharacterized protein</fullName>
    </submittedName>
</protein>
<accession>A0A9Q0YAY3</accession>
<evidence type="ECO:0000313" key="1">
    <source>
        <dbReference type="EMBL" id="KAJ8019417.1"/>
    </source>
</evidence>
<evidence type="ECO:0000313" key="2">
    <source>
        <dbReference type="Proteomes" id="UP001152320"/>
    </source>
</evidence>
<comment type="caution">
    <text evidence="1">The sequence shown here is derived from an EMBL/GenBank/DDBJ whole genome shotgun (WGS) entry which is preliminary data.</text>
</comment>
<reference evidence="1" key="1">
    <citation type="submission" date="2021-10" db="EMBL/GenBank/DDBJ databases">
        <title>Tropical sea cucumber genome reveals ecological adaptation and Cuvierian tubules defense mechanism.</title>
        <authorList>
            <person name="Chen T."/>
        </authorList>
    </citation>
    <scope>NUCLEOTIDE SEQUENCE</scope>
    <source>
        <strain evidence="1">Nanhai2018</strain>
        <tissue evidence="1">Muscle</tissue>
    </source>
</reference>
<keyword evidence="2" id="KW-1185">Reference proteome</keyword>
<gene>
    <name evidence="1" type="ORF">HOLleu_41002</name>
</gene>
<proteinExistence type="predicted"/>
<sequence>MLYYNPQETEDLPLQAQVCTLLQNECSVTSSKLSLLLVKWFEIHGICNLLRKETWECFEQNKDKQKQSKLLAGCSTYKDTPDTETAAKI</sequence>
<organism evidence="1 2">
    <name type="scientific">Holothuria leucospilota</name>
    <name type="common">Black long sea cucumber</name>
    <name type="synonym">Mertensiothuria leucospilota</name>
    <dbReference type="NCBI Taxonomy" id="206669"/>
    <lineage>
        <taxon>Eukaryota</taxon>
        <taxon>Metazoa</taxon>
        <taxon>Echinodermata</taxon>
        <taxon>Eleutherozoa</taxon>
        <taxon>Echinozoa</taxon>
        <taxon>Holothuroidea</taxon>
        <taxon>Aspidochirotacea</taxon>
        <taxon>Aspidochirotida</taxon>
        <taxon>Holothuriidae</taxon>
        <taxon>Holothuria</taxon>
    </lineage>
</organism>
<dbReference type="Proteomes" id="UP001152320">
    <property type="component" value="Chromosome 23"/>
</dbReference>
<dbReference type="AlphaFoldDB" id="A0A9Q0YAY3"/>
<dbReference type="EMBL" id="JAIZAY010000023">
    <property type="protein sequence ID" value="KAJ8019417.1"/>
    <property type="molecule type" value="Genomic_DNA"/>
</dbReference>